<gene>
    <name evidence="1" type="ORF">SAMN05444123_10263</name>
</gene>
<name>A0A1H8NEU0_9BRAD</name>
<reference evidence="2" key="1">
    <citation type="submission" date="2016-10" db="EMBL/GenBank/DDBJ databases">
        <authorList>
            <person name="Varghese N."/>
            <person name="Submissions S."/>
        </authorList>
    </citation>
    <scope>NUCLEOTIDE SEQUENCE [LARGE SCALE GENOMIC DNA]</scope>
    <source>
        <strain evidence="2">DSM 123</strain>
    </source>
</reference>
<dbReference type="EMBL" id="FODT01000002">
    <property type="protein sequence ID" value="SEO27943.1"/>
    <property type="molecule type" value="Genomic_DNA"/>
</dbReference>
<evidence type="ECO:0000313" key="1">
    <source>
        <dbReference type="EMBL" id="SEO27943.1"/>
    </source>
</evidence>
<evidence type="ECO:0008006" key="3">
    <source>
        <dbReference type="Google" id="ProtNLM"/>
    </source>
</evidence>
<organism evidence="1 2">
    <name type="scientific">Rhodopseudomonas pseudopalustris</name>
    <dbReference type="NCBI Taxonomy" id="1513892"/>
    <lineage>
        <taxon>Bacteria</taxon>
        <taxon>Pseudomonadati</taxon>
        <taxon>Pseudomonadota</taxon>
        <taxon>Alphaproteobacteria</taxon>
        <taxon>Hyphomicrobiales</taxon>
        <taxon>Nitrobacteraceae</taxon>
        <taxon>Rhodopseudomonas</taxon>
    </lineage>
</organism>
<dbReference type="OrthoDB" id="9815497at2"/>
<dbReference type="Proteomes" id="UP000199615">
    <property type="component" value="Unassembled WGS sequence"/>
</dbReference>
<dbReference type="AlphaFoldDB" id="A0A1H8NEU0"/>
<dbReference type="RefSeq" id="WP_092681840.1">
    <property type="nucleotide sequence ID" value="NZ_FODT01000002.1"/>
</dbReference>
<proteinExistence type="predicted"/>
<protein>
    <recommendedName>
        <fullName evidence="3">Xanthine dehydrogenase accessory factor</fullName>
    </recommendedName>
</protein>
<sequence>MHQPTDLSRRRFAIVLGTSEIASAVAVHLHRDGYGVVMSHDPFPPVIRRKMAFHDALYGDQVSVDGIAGERADDGVQILKALRYSPAVQVSWLSLTDLLPVGSVDVLVDARMQKQRITPDLRRLAGLTIGLGPGFSTRINCDVAIETRPGRSGLVVTQGWTDAADGVANPLGDAGAERFQYSQASGRWHTAVEIGSRVFKGFMLGHLSGDAVRAPCDGIVRGIVRDGCEVPEKVKLLEIDPRGRHAQWTGIDGRGRTIANAVCRAIAAHAPSQTDHDVGPFQPV</sequence>
<keyword evidence="2" id="KW-1185">Reference proteome</keyword>
<accession>A0A1H8NEU0</accession>
<evidence type="ECO:0000313" key="2">
    <source>
        <dbReference type="Proteomes" id="UP000199615"/>
    </source>
</evidence>